<keyword evidence="3 5" id="KW-1133">Transmembrane helix</keyword>
<dbReference type="PANTHER" id="PTHR35371:SF1">
    <property type="entry name" value="BLR7753 PROTEIN"/>
    <property type="match status" value="1"/>
</dbReference>
<feature type="transmembrane region" description="Helical" evidence="5">
    <location>
        <begin position="12"/>
        <end position="32"/>
    </location>
</feature>
<comment type="subcellular location">
    <subcellularLocation>
        <location evidence="1">Membrane</location>
    </subcellularLocation>
</comment>
<dbReference type="PANTHER" id="PTHR35371">
    <property type="entry name" value="INNER MEMBRANE PROTEIN"/>
    <property type="match status" value="1"/>
</dbReference>
<dbReference type="Gene3D" id="1.20.120.550">
    <property type="entry name" value="Membrane associated eicosanoid/glutathione metabolism-like domain"/>
    <property type="match status" value="1"/>
</dbReference>
<protein>
    <submittedName>
        <fullName evidence="6">Uncharacterized protein</fullName>
    </submittedName>
</protein>
<keyword evidence="4 5" id="KW-0472">Membrane</keyword>
<evidence type="ECO:0000256" key="2">
    <source>
        <dbReference type="ARBA" id="ARBA00022692"/>
    </source>
</evidence>
<reference evidence="6 7" key="1">
    <citation type="submission" date="2019-04" db="EMBL/GenBank/DDBJ databases">
        <title>High contiguity whole genome sequence and gene annotation resource for two Venturia nashicola isolates.</title>
        <authorList>
            <person name="Prokchorchik M."/>
            <person name="Won K."/>
            <person name="Lee Y."/>
            <person name="Choi E.D."/>
            <person name="Segonzac C."/>
            <person name="Sohn K.H."/>
        </authorList>
    </citation>
    <scope>NUCLEOTIDE SEQUENCE [LARGE SCALE GENOMIC DNA]</scope>
    <source>
        <strain evidence="6 7">PRI2</strain>
    </source>
</reference>
<keyword evidence="2 5" id="KW-0812">Transmembrane</keyword>
<dbReference type="InterPro" id="IPR001129">
    <property type="entry name" value="Membr-assoc_MAPEG"/>
</dbReference>
<dbReference type="GO" id="GO:0016020">
    <property type="term" value="C:membrane"/>
    <property type="evidence" value="ECO:0007669"/>
    <property type="project" value="UniProtKB-SubCell"/>
</dbReference>
<dbReference type="EMBL" id="SNSC02000025">
    <property type="protein sequence ID" value="TID13833.1"/>
    <property type="molecule type" value="Genomic_DNA"/>
</dbReference>
<comment type="caution">
    <text evidence="6">The sequence shown here is derived from an EMBL/GenBank/DDBJ whole genome shotgun (WGS) entry which is preliminary data.</text>
</comment>
<dbReference type="SUPFAM" id="SSF161084">
    <property type="entry name" value="MAPEG domain-like"/>
    <property type="match status" value="1"/>
</dbReference>
<evidence type="ECO:0000313" key="6">
    <source>
        <dbReference type="EMBL" id="TID13833.1"/>
    </source>
</evidence>
<gene>
    <name evidence="6" type="ORF">E6O75_ATG01811</name>
</gene>
<evidence type="ECO:0000256" key="5">
    <source>
        <dbReference type="SAM" id="Phobius"/>
    </source>
</evidence>
<dbReference type="OrthoDB" id="2122304at2759"/>
<evidence type="ECO:0000256" key="1">
    <source>
        <dbReference type="ARBA" id="ARBA00004370"/>
    </source>
</evidence>
<keyword evidence="7" id="KW-1185">Reference proteome</keyword>
<dbReference type="Proteomes" id="UP000298493">
    <property type="component" value="Unassembled WGS sequence"/>
</dbReference>
<dbReference type="AlphaFoldDB" id="A0A4Z1NM41"/>
<dbReference type="Pfam" id="PF01124">
    <property type="entry name" value="MAPEG"/>
    <property type="match status" value="1"/>
</dbReference>
<evidence type="ECO:0000256" key="4">
    <source>
        <dbReference type="ARBA" id="ARBA00023136"/>
    </source>
</evidence>
<evidence type="ECO:0000313" key="7">
    <source>
        <dbReference type="Proteomes" id="UP000298493"/>
    </source>
</evidence>
<dbReference type="InterPro" id="IPR023352">
    <property type="entry name" value="MAPEG-like_dom_sf"/>
</dbReference>
<name>A0A4Z1NM41_9PEZI</name>
<proteinExistence type="predicted"/>
<accession>A0A4Z1NM41</accession>
<sequence>MAAGILDLTGNLSLYTIPAAWVLAIAPHFYAASLGGNKFDNKSPRTYTSSLASDQTLDQATKDAIIRAEGAQQNGFENLGLFAAAVLAGNYAKLDNSTLNWLSLGYLGSRVVYNLLYVNNTSDTTANARTGAFLSGIGLIFTLFIKSGNAIRNSL</sequence>
<organism evidence="6 7">
    <name type="scientific">Venturia nashicola</name>
    <dbReference type="NCBI Taxonomy" id="86259"/>
    <lineage>
        <taxon>Eukaryota</taxon>
        <taxon>Fungi</taxon>
        <taxon>Dikarya</taxon>
        <taxon>Ascomycota</taxon>
        <taxon>Pezizomycotina</taxon>
        <taxon>Dothideomycetes</taxon>
        <taxon>Pleosporomycetidae</taxon>
        <taxon>Venturiales</taxon>
        <taxon>Venturiaceae</taxon>
        <taxon>Venturia</taxon>
    </lineage>
</organism>
<evidence type="ECO:0000256" key="3">
    <source>
        <dbReference type="ARBA" id="ARBA00022989"/>
    </source>
</evidence>